<dbReference type="InterPro" id="IPR002549">
    <property type="entry name" value="AI-2E-like"/>
</dbReference>
<accession>A0A087UP53</accession>
<feature type="transmembrane region" description="Helical" evidence="6">
    <location>
        <begin position="123"/>
        <end position="153"/>
    </location>
</feature>
<feature type="non-terminal residue" evidence="7">
    <location>
        <position position="288"/>
    </location>
</feature>
<comment type="similarity">
    <text evidence="2">Belongs to the autoinducer-2 exporter (AI-2E) (TC 2.A.86) family.</text>
</comment>
<feature type="transmembrane region" description="Helical" evidence="6">
    <location>
        <begin position="173"/>
        <end position="192"/>
    </location>
</feature>
<protein>
    <submittedName>
        <fullName evidence="7">Transmembrane protein</fullName>
    </submittedName>
</protein>
<keyword evidence="4 6" id="KW-1133">Transmembrane helix</keyword>
<name>A0A087UP53_STEMI</name>
<dbReference type="GO" id="GO:0016020">
    <property type="term" value="C:membrane"/>
    <property type="evidence" value="ECO:0007669"/>
    <property type="project" value="UniProtKB-SubCell"/>
</dbReference>
<reference evidence="7 8" key="1">
    <citation type="submission" date="2013-11" db="EMBL/GenBank/DDBJ databases">
        <title>Genome sequencing of Stegodyphus mimosarum.</title>
        <authorList>
            <person name="Bechsgaard J."/>
        </authorList>
    </citation>
    <scope>NUCLEOTIDE SEQUENCE [LARGE SCALE GENOMIC DNA]</scope>
</reference>
<proteinExistence type="inferred from homology"/>
<dbReference type="OMA" id="WTILICH"/>
<dbReference type="PANTHER" id="PTHR21716:SF4">
    <property type="entry name" value="TRANSMEMBRANE PROTEIN 245"/>
    <property type="match status" value="1"/>
</dbReference>
<keyword evidence="3 6" id="KW-0812">Transmembrane</keyword>
<evidence type="ECO:0000313" key="7">
    <source>
        <dbReference type="EMBL" id="KFM79142.1"/>
    </source>
</evidence>
<dbReference type="PANTHER" id="PTHR21716">
    <property type="entry name" value="TRANSMEMBRANE PROTEIN"/>
    <property type="match status" value="1"/>
</dbReference>
<feature type="transmembrane region" description="Helical" evidence="6">
    <location>
        <begin position="61"/>
        <end position="83"/>
    </location>
</feature>
<sequence length="288" mass="32063">MATPASTPRTPFKFDISNLLPEGHEKALKQAFYNVAATVFVVFVSAACVAVYYVLEPFLRPLLWAVLFGSVLHPFKHGMTVVLKRWLQSLQVSGTPLTVGALTSPFFVVDHISEQMWNFTMQYALLFITIVGCVSVSFLIYSCVPDFMTLFFYNMLSRLLNGASMLLEFCHGAALFVWTVVVGYIIILSVWWTPNTRPYLIYLSPIVWTILICHLVSIAGSLRLTILLTLVALMVIGFLADIKGRYSDSATAAITVEQSNEEESHALTPMQAIRSGLAWLRGTEESCS</sequence>
<dbReference type="AlphaFoldDB" id="A0A087UP53"/>
<gene>
    <name evidence="7" type="ORF">X975_08146</name>
</gene>
<evidence type="ECO:0000256" key="1">
    <source>
        <dbReference type="ARBA" id="ARBA00004141"/>
    </source>
</evidence>
<feature type="transmembrane region" description="Helical" evidence="6">
    <location>
        <begin position="31"/>
        <end position="55"/>
    </location>
</feature>
<evidence type="ECO:0000313" key="8">
    <source>
        <dbReference type="Proteomes" id="UP000054359"/>
    </source>
</evidence>
<feature type="transmembrane region" description="Helical" evidence="6">
    <location>
        <begin position="199"/>
        <end position="218"/>
    </location>
</feature>
<dbReference type="OrthoDB" id="5970161at2759"/>
<evidence type="ECO:0000256" key="3">
    <source>
        <dbReference type="ARBA" id="ARBA00022692"/>
    </source>
</evidence>
<keyword evidence="8" id="KW-1185">Reference proteome</keyword>
<dbReference type="EMBL" id="KK120833">
    <property type="protein sequence ID" value="KFM79142.1"/>
    <property type="molecule type" value="Genomic_DNA"/>
</dbReference>
<evidence type="ECO:0000256" key="6">
    <source>
        <dbReference type="SAM" id="Phobius"/>
    </source>
</evidence>
<comment type="subcellular location">
    <subcellularLocation>
        <location evidence="1">Membrane</location>
        <topology evidence="1">Multi-pass membrane protein</topology>
    </subcellularLocation>
</comment>
<evidence type="ECO:0000256" key="5">
    <source>
        <dbReference type="ARBA" id="ARBA00023136"/>
    </source>
</evidence>
<organism evidence="7 8">
    <name type="scientific">Stegodyphus mimosarum</name>
    <name type="common">African social velvet spider</name>
    <dbReference type="NCBI Taxonomy" id="407821"/>
    <lineage>
        <taxon>Eukaryota</taxon>
        <taxon>Metazoa</taxon>
        <taxon>Ecdysozoa</taxon>
        <taxon>Arthropoda</taxon>
        <taxon>Chelicerata</taxon>
        <taxon>Arachnida</taxon>
        <taxon>Araneae</taxon>
        <taxon>Araneomorphae</taxon>
        <taxon>Entelegynae</taxon>
        <taxon>Eresoidea</taxon>
        <taxon>Eresidae</taxon>
        <taxon>Stegodyphus</taxon>
    </lineage>
</organism>
<evidence type="ECO:0000256" key="2">
    <source>
        <dbReference type="ARBA" id="ARBA00009773"/>
    </source>
</evidence>
<keyword evidence="5 6" id="KW-0472">Membrane</keyword>
<evidence type="ECO:0000256" key="4">
    <source>
        <dbReference type="ARBA" id="ARBA00022989"/>
    </source>
</evidence>
<feature type="transmembrane region" description="Helical" evidence="6">
    <location>
        <begin position="224"/>
        <end position="242"/>
    </location>
</feature>
<dbReference type="Proteomes" id="UP000054359">
    <property type="component" value="Unassembled WGS sequence"/>
</dbReference>